<dbReference type="EMBL" id="WTYS01000001">
    <property type="protein sequence ID" value="MXO55568.1"/>
    <property type="molecule type" value="Genomic_DNA"/>
</dbReference>
<accession>A0A6I4SJG8</accession>
<keyword evidence="3" id="KW-1185">Reference proteome</keyword>
<organism evidence="2 3">
    <name type="scientific">Pontixanthobacter gangjinensis</name>
    <dbReference type="NCBI Taxonomy" id="1028742"/>
    <lineage>
        <taxon>Bacteria</taxon>
        <taxon>Pseudomonadati</taxon>
        <taxon>Pseudomonadota</taxon>
        <taxon>Alphaproteobacteria</taxon>
        <taxon>Sphingomonadales</taxon>
        <taxon>Erythrobacteraceae</taxon>
        <taxon>Pontixanthobacter</taxon>
    </lineage>
</organism>
<reference evidence="2 3" key="1">
    <citation type="submission" date="2019-12" db="EMBL/GenBank/DDBJ databases">
        <title>Genomic-based taxomic classification of the family Erythrobacteraceae.</title>
        <authorList>
            <person name="Xu L."/>
        </authorList>
    </citation>
    <scope>NUCLEOTIDE SEQUENCE [LARGE SCALE GENOMIC DNA]</scope>
    <source>
        <strain evidence="2 3">JCM 17802</strain>
    </source>
</reference>
<sequence>MQSKHPEITKLAYSVQEACAATSLGRTSIWNHIKEGRLRAIRVGGRTLIPADALHSLIEGGG</sequence>
<feature type="domain" description="Helix-turn-helix" evidence="1">
    <location>
        <begin position="13"/>
        <end position="60"/>
    </location>
</feature>
<dbReference type="GO" id="GO:0003677">
    <property type="term" value="F:DNA binding"/>
    <property type="evidence" value="ECO:0007669"/>
    <property type="project" value="UniProtKB-KW"/>
</dbReference>
<name>A0A6I4SJG8_9SPHN</name>
<dbReference type="RefSeq" id="WP_160596876.1">
    <property type="nucleotide sequence ID" value="NZ_WTYS01000001.1"/>
</dbReference>
<evidence type="ECO:0000259" key="1">
    <source>
        <dbReference type="Pfam" id="PF12728"/>
    </source>
</evidence>
<proteinExistence type="predicted"/>
<dbReference type="AlphaFoldDB" id="A0A6I4SJG8"/>
<protein>
    <submittedName>
        <fullName evidence="2">Excisionase family DNA-binding protein</fullName>
    </submittedName>
</protein>
<dbReference type="Pfam" id="PF12728">
    <property type="entry name" value="HTH_17"/>
    <property type="match status" value="1"/>
</dbReference>
<dbReference type="OrthoDB" id="7226381at2"/>
<comment type="caution">
    <text evidence="2">The sequence shown here is derived from an EMBL/GenBank/DDBJ whole genome shotgun (WGS) entry which is preliminary data.</text>
</comment>
<evidence type="ECO:0000313" key="3">
    <source>
        <dbReference type="Proteomes" id="UP000468943"/>
    </source>
</evidence>
<evidence type="ECO:0000313" key="2">
    <source>
        <dbReference type="EMBL" id="MXO55568.1"/>
    </source>
</evidence>
<dbReference type="InterPro" id="IPR010093">
    <property type="entry name" value="SinI_DNA-bd"/>
</dbReference>
<dbReference type="InterPro" id="IPR041657">
    <property type="entry name" value="HTH_17"/>
</dbReference>
<dbReference type="NCBIfam" id="TIGR01764">
    <property type="entry name" value="excise"/>
    <property type="match status" value="1"/>
</dbReference>
<dbReference type="Proteomes" id="UP000468943">
    <property type="component" value="Unassembled WGS sequence"/>
</dbReference>
<gene>
    <name evidence="2" type="ORF">GRI36_01600</name>
</gene>
<keyword evidence="2" id="KW-0238">DNA-binding</keyword>